<dbReference type="EMBL" id="QFXD01000093">
    <property type="protein sequence ID" value="RDH91857.1"/>
    <property type="molecule type" value="Genomic_DNA"/>
</dbReference>
<protein>
    <recommendedName>
        <fullName evidence="1">HTH cro/C1-type domain-containing protein</fullName>
    </recommendedName>
</protein>
<dbReference type="GO" id="GO:0003677">
    <property type="term" value="F:DNA binding"/>
    <property type="evidence" value="ECO:0007669"/>
    <property type="project" value="InterPro"/>
</dbReference>
<dbReference type="PROSITE" id="PS50943">
    <property type="entry name" value="HTH_CROC1"/>
    <property type="match status" value="1"/>
</dbReference>
<dbReference type="CDD" id="cd00093">
    <property type="entry name" value="HTH_XRE"/>
    <property type="match status" value="1"/>
</dbReference>
<dbReference type="SUPFAM" id="SSF47413">
    <property type="entry name" value="lambda repressor-like DNA-binding domains"/>
    <property type="match status" value="1"/>
</dbReference>
<dbReference type="AlphaFoldDB" id="A0A370DZ60"/>
<evidence type="ECO:0000313" key="2">
    <source>
        <dbReference type="EMBL" id="RDH91857.1"/>
    </source>
</evidence>
<name>A0A370DZ60_9GAMM</name>
<dbReference type="Pfam" id="PF01381">
    <property type="entry name" value="HTH_3"/>
    <property type="match status" value="1"/>
</dbReference>
<sequence>MEQNNTLVLSSLYHGSLMRNYRRSKLISMEYGERLKKARKHKGWTQEQLSECSGVKQGTISKIERGDQETSTFNLQLATALGISPHWLDREEGSMLDRHIVVSDHGTAIEEASMTAGVGASDSGTCHDGESALTSPVSSDTIASLLDRLSVRLQAADDSVRDKITGLMMNYLDNPAGGERIAKAIEVLLGEEDSVDPPPR</sequence>
<dbReference type="Gene3D" id="1.10.260.40">
    <property type="entry name" value="lambda repressor-like DNA-binding domains"/>
    <property type="match status" value="1"/>
</dbReference>
<accession>A0A370DZ60</accession>
<organism evidence="2 3">
    <name type="scientific">endosymbiont of Lamellibrachia luymesi</name>
    <dbReference type="NCBI Taxonomy" id="2200907"/>
    <lineage>
        <taxon>Bacteria</taxon>
        <taxon>Pseudomonadati</taxon>
        <taxon>Pseudomonadota</taxon>
        <taxon>Gammaproteobacteria</taxon>
        <taxon>sulfur-oxidizing symbionts</taxon>
    </lineage>
</organism>
<comment type="caution">
    <text evidence="2">The sequence shown here is derived from an EMBL/GenBank/DDBJ whole genome shotgun (WGS) entry which is preliminary data.</text>
</comment>
<dbReference type="Proteomes" id="UP000255508">
    <property type="component" value="Unassembled WGS sequence"/>
</dbReference>
<evidence type="ECO:0000313" key="3">
    <source>
        <dbReference type="Proteomes" id="UP000255508"/>
    </source>
</evidence>
<dbReference type="SMART" id="SM00530">
    <property type="entry name" value="HTH_XRE"/>
    <property type="match status" value="1"/>
</dbReference>
<feature type="domain" description="HTH cro/C1-type" evidence="1">
    <location>
        <begin position="35"/>
        <end position="88"/>
    </location>
</feature>
<dbReference type="InterPro" id="IPR010982">
    <property type="entry name" value="Lambda_DNA-bd_dom_sf"/>
</dbReference>
<proteinExistence type="predicted"/>
<dbReference type="InterPro" id="IPR001387">
    <property type="entry name" value="Cro/C1-type_HTH"/>
</dbReference>
<evidence type="ECO:0000259" key="1">
    <source>
        <dbReference type="PROSITE" id="PS50943"/>
    </source>
</evidence>
<gene>
    <name evidence="2" type="ORF">DIZ79_04940</name>
</gene>
<reference evidence="2 3" key="1">
    <citation type="journal article" date="2018" name="ISME J.">
        <title>Endosymbiont genomes yield clues of tubeworm success.</title>
        <authorList>
            <person name="Li Y."/>
            <person name="Liles M.R."/>
            <person name="Halanych K.M."/>
        </authorList>
    </citation>
    <scope>NUCLEOTIDE SEQUENCE [LARGE SCALE GENOMIC DNA]</scope>
    <source>
        <strain evidence="2">A1422</strain>
    </source>
</reference>